<dbReference type="PANTHER" id="PTHR37332:SF1">
    <property type="entry name" value="ELMO DOMAIN-CONTAINING PROTEIN"/>
    <property type="match status" value="1"/>
</dbReference>
<organism evidence="2 4">
    <name type="scientific">Diplodia seriata</name>
    <dbReference type="NCBI Taxonomy" id="420778"/>
    <lineage>
        <taxon>Eukaryota</taxon>
        <taxon>Fungi</taxon>
        <taxon>Dikarya</taxon>
        <taxon>Ascomycota</taxon>
        <taxon>Pezizomycotina</taxon>
        <taxon>Dothideomycetes</taxon>
        <taxon>Dothideomycetes incertae sedis</taxon>
        <taxon>Botryosphaeriales</taxon>
        <taxon>Botryosphaeriaceae</taxon>
        <taxon>Diplodia</taxon>
    </lineage>
</organism>
<name>A0A0G2DV12_9PEZI</name>
<dbReference type="Proteomes" id="UP000190776">
    <property type="component" value="Unassembled WGS sequence"/>
</dbReference>
<reference evidence="3 5" key="3">
    <citation type="submission" date="2017-01" db="EMBL/GenBank/DDBJ databases">
        <title>Draft genome sequence of Diplodia seriata F98.1, a fungal species involved in grapevine trunk diseases.</title>
        <authorList>
            <person name="Robert-Siegwald G."/>
            <person name="Vallet J."/>
            <person name="Abou-Mansour E."/>
            <person name="Xu J."/>
            <person name="Rey P."/>
            <person name="Bertsch C."/>
            <person name="Rego C."/>
            <person name="Larignon P."/>
            <person name="Fontaine F."/>
            <person name="Lebrun M.-H."/>
        </authorList>
    </citation>
    <scope>NUCLEOTIDE SEQUENCE [LARGE SCALE GENOMIC DNA]</scope>
    <source>
        <strain evidence="3 5">F98.1</strain>
    </source>
</reference>
<evidence type="ECO:0000313" key="5">
    <source>
        <dbReference type="Proteomes" id="UP000190776"/>
    </source>
</evidence>
<feature type="compositionally biased region" description="Low complexity" evidence="1">
    <location>
        <begin position="1"/>
        <end position="18"/>
    </location>
</feature>
<feature type="compositionally biased region" description="Basic and acidic residues" evidence="1">
    <location>
        <begin position="27"/>
        <end position="38"/>
    </location>
</feature>
<feature type="region of interest" description="Disordered" evidence="1">
    <location>
        <begin position="1"/>
        <end position="123"/>
    </location>
</feature>
<feature type="compositionally biased region" description="Polar residues" evidence="1">
    <location>
        <begin position="113"/>
        <end position="123"/>
    </location>
</feature>
<proteinExistence type="predicted"/>
<evidence type="ECO:0000313" key="4">
    <source>
        <dbReference type="Proteomes" id="UP000034182"/>
    </source>
</evidence>
<evidence type="ECO:0000313" key="3">
    <source>
        <dbReference type="EMBL" id="OMP83353.1"/>
    </source>
</evidence>
<dbReference type="EMBL" id="MSZU01000111">
    <property type="protein sequence ID" value="OMP83353.1"/>
    <property type="molecule type" value="Genomic_DNA"/>
</dbReference>
<dbReference type="Proteomes" id="UP000034182">
    <property type="component" value="Unassembled WGS sequence"/>
</dbReference>
<evidence type="ECO:0000313" key="2">
    <source>
        <dbReference type="EMBL" id="KKY14489.1"/>
    </source>
</evidence>
<evidence type="ECO:0000256" key="1">
    <source>
        <dbReference type="SAM" id="MobiDB-lite"/>
    </source>
</evidence>
<dbReference type="AlphaFoldDB" id="A0A0G2DV12"/>
<comment type="caution">
    <text evidence="2">The sequence shown here is derived from an EMBL/GenBank/DDBJ whole genome shotgun (WGS) entry which is preliminary data.</text>
</comment>
<dbReference type="OrthoDB" id="14339at2759"/>
<gene>
    <name evidence="3" type="ORF">BK809_0004734</name>
    <name evidence="2" type="ORF">UCDDS831_g08149</name>
</gene>
<reference evidence="2 4" key="1">
    <citation type="submission" date="2015-03" db="EMBL/GenBank/DDBJ databases">
        <authorList>
            <person name="Morales-Cruz A."/>
            <person name="Amrine K.C."/>
            <person name="Cantu D."/>
        </authorList>
    </citation>
    <scope>NUCLEOTIDE SEQUENCE [LARGE SCALE GENOMIC DNA]</scope>
    <source>
        <strain evidence="2">DS831</strain>
    </source>
</reference>
<dbReference type="PANTHER" id="PTHR37332">
    <property type="entry name" value="EXPRESSED PROTEIN"/>
    <property type="match status" value="1"/>
</dbReference>
<accession>A0A0G2DV12</accession>
<sequence length="482" mass="51414">MVASSTAPTSTSGATSHSFLPRKPSLFRRDRSRNKDGNGADLPPRSSTPQPRSVTPVPPIDESEAVSSTSPPHRGKHSSRHSFASSVADFGSNLRRSASLRSSSSNSAKEQPLPSSSLAQATLSPDKPTFAANASSNKLLATFTRGRQKSYDATAAAAVGHKPDEPKTPGMANTVGAAHMWASRPSGTAHSNLAFGQSSNPLAAPANIPPVPSAAGGHNPHAIFQHIHDMSSKRISTLDYLRKAHDGRVYWFNTLLFNKTDLNKLPYFSQKTLSKRATNYLLLGFSLPTILDLNSNSASDYLRALNALLIEFETYQSIHPPDGSMPSSLGRGRVAGMFKRATHAASGAAKGRRQSSATEIGLMEVSDVSSAPMLPSGEHSDHLLPGEEYTHLMTPHLPFEPDFFETFSTLCDVLIDCYTKIMSLVNGPETCGPGVGELFAKADARVRKIIVAGVVREFEDASRSGVKQEVAGVGKVVLGGLM</sequence>
<dbReference type="EMBL" id="LAQI01000228">
    <property type="protein sequence ID" value="KKY14489.1"/>
    <property type="molecule type" value="Genomic_DNA"/>
</dbReference>
<protein>
    <submittedName>
        <fullName evidence="2">Uncharacterized protein</fullName>
    </submittedName>
</protein>
<reference evidence="2 4" key="2">
    <citation type="submission" date="2015-05" db="EMBL/GenBank/DDBJ databases">
        <title>Distinctive expansion of gene families associated with plant cell wall degradation and secondary metabolism in the genomes of grapevine trunk pathogens.</title>
        <authorList>
            <person name="Lawrence D.P."/>
            <person name="Travadon R."/>
            <person name="Rolshausen P.E."/>
            <person name="Baumgartner K."/>
        </authorList>
    </citation>
    <scope>NUCLEOTIDE SEQUENCE [LARGE SCALE GENOMIC DNA]</scope>
    <source>
        <strain evidence="2">DS831</strain>
    </source>
</reference>
<feature type="compositionally biased region" description="Low complexity" evidence="1">
    <location>
        <begin position="92"/>
        <end position="108"/>
    </location>
</feature>